<evidence type="ECO:0000313" key="1">
    <source>
        <dbReference type="EMBL" id="CAJ1400865.1"/>
    </source>
</evidence>
<proteinExistence type="predicted"/>
<comment type="caution">
    <text evidence="1">The sequence shown here is derived from an EMBL/GenBank/DDBJ whole genome shotgun (WGS) entry which is preliminary data.</text>
</comment>
<dbReference type="Proteomes" id="UP001178507">
    <property type="component" value="Unassembled WGS sequence"/>
</dbReference>
<evidence type="ECO:0000313" key="2">
    <source>
        <dbReference type="Proteomes" id="UP001178507"/>
    </source>
</evidence>
<dbReference type="InterPro" id="IPR035959">
    <property type="entry name" value="RutC-like_sf"/>
</dbReference>
<gene>
    <name evidence="1" type="ORF">EVOR1521_LOCUS24113</name>
</gene>
<dbReference type="SUPFAM" id="SSF55298">
    <property type="entry name" value="YjgF-like"/>
    <property type="match status" value="1"/>
</dbReference>
<dbReference type="EMBL" id="CAUJNA010003388">
    <property type="protein sequence ID" value="CAJ1400865.1"/>
    <property type="molecule type" value="Genomic_DNA"/>
</dbReference>
<dbReference type="Gene3D" id="3.30.1330.40">
    <property type="entry name" value="RutC-like"/>
    <property type="match status" value="1"/>
</dbReference>
<sequence>MAGEAHPFETTDFNPAWATTMCTSRPWLRPPPLTAISYDTSKPEALFKLDLFHLLRWVWVLYADLMLLLKGYMALASHTLQIGYCGFGLKPKFHAEVALAKRNLKEWRDPCLPTACGFAVCLARVGAADVAKQVVNTPWWPAGSEKTLESVGIISHGFVYMTAMMEVNETLQKTALQEIWDVRDIARGAGAELVDLVDCFVNAPAGMAAEVKKALISAMPPDLQASLPAFTVVEMPGEYQFVYNSIMCTALVPDGKSVRKTWRHRGAYGVSARGMVFIEGSVANGTQDAFEETRELVTRFEELSALAAAAALAECSAFVAHAADAAAVRRALEASGSSPAMTIVQATGLGVNKSVLLRCTAAERAQTIPGATVTDRFVFASAQLGQNTTGLDALASLEEVLAGANVTLKDVINCAFFVKDQQKMMDLFGGFFKVFNQDNPPPPSRGEYQAQSECPSCQVAAKCIAARPVKSSEMARIVV</sequence>
<reference evidence="1" key="1">
    <citation type="submission" date="2023-08" db="EMBL/GenBank/DDBJ databases">
        <authorList>
            <person name="Chen Y."/>
            <person name="Shah S."/>
            <person name="Dougan E. K."/>
            <person name="Thang M."/>
            <person name="Chan C."/>
        </authorList>
    </citation>
    <scope>NUCLEOTIDE SEQUENCE</scope>
</reference>
<keyword evidence="2" id="KW-1185">Reference proteome</keyword>
<protein>
    <submittedName>
        <fullName evidence="1">Uncharacterized protein</fullName>
    </submittedName>
</protein>
<organism evidence="1 2">
    <name type="scientific">Effrenium voratum</name>
    <dbReference type="NCBI Taxonomy" id="2562239"/>
    <lineage>
        <taxon>Eukaryota</taxon>
        <taxon>Sar</taxon>
        <taxon>Alveolata</taxon>
        <taxon>Dinophyceae</taxon>
        <taxon>Suessiales</taxon>
        <taxon>Symbiodiniaceae</taxon>
        <taxon>Effrenium</taxon>
    </lineage>
</organism>
<dbReference type="AlphaFoldDB" id="A0AA36N6N8"/>
<name>A0AA36N6N8_9DINO</name>
<accession>A0AA36N6N8</accession>